<evidence type="ECO:0000313" key="1">
    <source>
        <dbReference type="EMBL" id="JAH97876.1"/>
    </source>
</evidence>
<dbReference type="AlphaFoldDB" id="A0A0E9X607"/>
<organism evidence="1">
    <name type="scientific">Anguilla anguilla</name>
    <name type="common">European freshwater eel</name>
    <name type="synonym">Muraena anguilla</name>
    <dbReference type="NCBI Taxonomy" id="7936"/>
    <lineage>
        <taxon>Eukaryota</taxon>
        <taxon>Metazoa</taxon>
        <taxon>Chordata</taxon>
        <taxon>Craniata</taxon>
        <taxon>Vertebrata</taxon>
        <taxon>Euteleostomi</taxon>
        <taxon>Actinopterygii</taxon>
        <taxon>Neopterygii</taxon>
        <taxon>Teleostei</taxon>
        <taxon>Anguilliformes</taxon>
        <taxon>Anguillidae</taxon>
        <taxon>Anguilla</taxon>
    </lineage>
</organism>
<dbReference type="EMBL" id="GBXM01010701">
    <property type="protein sequence ID" value="JAH97876.1"/>
    <property type="molecule type" value="Transcribed_RNA"/>
</dbReference>
<name>A0A0E9X607_ANGAN</name>
<proteinExistence type="predicted"/>
<accession>A0A0E9X607</accession>
<sequence length="67" mass="8030">MHVWLYEFQRRCCTGSGSPLLLQFIRTYYWNYFFNIKREPPLEASALQLMWTLTDKVTSVILLLLDV</sequence>
<reference evidence="1" key="2">
    <citation type="journal article" date="2015" name="Fish Shellfish Immunol.">
        <title>Early steps in the European eel (Anguilla anguilla)-Vibrio vulnificus interaction in the gills: Role of the RtxA13 toxin.</title>
        <authorList>
            <person name="Callol A."/>
            <person name="Pajuelo D."/>
            <person name="Ebbesson L."/>
            <person name="Teles M."/>
            <person name="MacKenzie S."/>
            <person name="Amaro C."/>
        </authorList>
    </citation>
    <scope>NUCLEOTIDE SEQUENCE</scope>
</reference>
<protein>
    <submittedName>
        <fullName evidence="1">Uncharacterized protein</fullName>
    </submittedName>
</protein>
<reference evidence="1" key="1">
    <citation type="submission" date="2014-11" db="EMBL/GenBank/DDBJ databases">
        <authorList>
            <person name="Amaro Gonzalez C."/>
        </authorList>
    </citation>
    <scope>NUCLEOTIDE SEQUENCE</scope>
</reference>